<protein>
    <recommendedName>
        <fullName evidence="3">BrnT family toxin</fullName>
    </recommendedName>
</protein>
<dbReference type="InterPro" id="IPR038573">
    <property type="entry name" value="BrnT_sf"/>
</dbReference>
<gene>
    <name evidence="1" type="ORF">C4N25_08380</name>
</gene>
<evidence type="ECO:0000313" key="1">
    <source>
        <dbReference type="EMBL" id="RAW49512.1"/>
    </source>
</evidence>
<proteinExistence type="predicted"/>
<sequence>MECIQFEWDENKNHINQNKHNISFEEAKTVFYDDEALVIDDPDHSEAEERFIILGLSNKTNLLIVCHCYRASDTVIRIISARRATKTESKFYRK</sequence>
<dbReference type="Gene3D" id="3.10.450.530">
    <property type="entry name" value="Ribonuclease toxin, BrnT, of type II toxin-antitoxin system"/>
    <property type="match status" value="1"/>
</dbReference>
<accession>A0A329TJC6</accession>
<dbReference type="RefSeq" id="WP_112115694.1">
    <property type="nucleotide sequence ID" value="NZ_PRKZ01000005.1"/>
</dbReference>
<evidence type="ECO:0000313" key="2">
    <source>
        <dbReference type="Proteomes" id="UP000251634"/>
    </source>
</evidence>
<comment type="caution">
    <text evidence="1">The sequence shown here is derived from an EMBL/GenBank/DDBJ whole genome shotgun (WGS) entry which is preliminary data.</text>
</comment>
<dbReference type="Proteomes" id="UP000251634">
    <property type="component" value="Unassembled WGS sequence"/>
</dbReference>
<name>A0A329TJC6_9FIRM</name>
<dbReference type="AlphaFoldDB" id="A0A329TJC6"/>
<dbReference type="Pfam" id="PF04365">
    <property type="entry name" value="BrnT_toxin"/>
    <property type="match status" value="1"/>
</dbReference>
<reference evidence="1 2" key="1">
    <citation type="submission" date="2018-02" db="EMBL/GenBank/DDBJ databases">
        <title>Complete genome sequencing of Faecalibacterium prausnitzii strains isolated from the human gut.</title>
        <authorList>
            <person name="Fitzgerald B.C."/>
            <person name="Shkoporov A.N."/>
            <person name="Ross P.R."/>
            <person name="Hill C."/>
        </authorList>
    </citation>
    <scope>NUCLEOTIDE SEQUENCE [LARGE SCALE GENOMIC DNA]</scope>
    <source>
        <strain evidence="1 2">APC942/8-14-2</strain>
    </source>
</reference>
<organism evidence="1 2">
    <name type="scientific">Faecalibacterium prausnitzii</name>
    <dbReference type="NCBI Taxonomy" id="853"/>
    <lineage>
        <taxon>Bacteria</taxon>
        <taxon>Bacillati</taxon>
        <taxon>Bacillota</taxon>
        <taxon>Clostridia</taxon>
        <taxon>Eubacteriales</taxon>
        <taxon>Oscillospiraceae</taxon>
        <taxon>Faecalibacterium</taxon>
    </lineage>
</organism>
<dbReference type="InterPro" id="IPR007460">
    <property type="entry name" value="BrnT_toxin"/>
</dbReference>
<evidence type="ECO:0008006" key="3">
    <source>
        <dbReference type="Google" id="ProtNLM"/>
    </source>
</evidence>
<dbReference type="EMBL" id="PRKZ01000005">
    <property type="protein sequence ID" value="RAW49512.1"/>
    <property type="molecule type" value="Genomic_DNA"/>
</dbReference>